<proteinExistence type="predicted"/>
<accession>A0A4Y2S7W3</accession>
<sequence length="124" mass="13656">MNFVILNIGQMTKTTPEPTSPKAFFSHQQRIFGPDVFNGHQTRLNGDSSMESGLKPGVLGPESETLLPGPLQATKTGFHQSFGPEIRQRSIHCLLTSHESAAPEAAKKLVDVHTPNYRHDLESH</sequence>
<keyword evidence="2" id="KW-1185">Reference proteome</keyword>
<gene>
    <name evidence="1" type="ORF">AVEN_246200_1</name>
</gene>
<dbReference type="EMBL" id="BGPR01019936">
    <property type="protein sequence ID" value="GBN83375.1"/>
    <property type="molecule type" value="Genomic_DNA"/>
</dbReference>
<evidence type="ECO:0000313" key="1">
    <source>
        <dbReference type="EMBL" id="GBN83375.1"/>
    </source>
</evidence>
<protein>
    <submittedName>
        <fullName evidence="1">Uncharacterized protein</fullName>
    </submittedName>
</protein>
<evidence type="ECO:0000313" key="2">
    <source>
        <dbReference type="Proteomes" id="UP000499080"/>
    </source>
</evidence>
<reference evidence="1 2" key="1">
    <citation type="journal article" date="2019" name="Sci. Rep.">
        <title>Orb-weaving spider Araneus ventricosus genome elucidates the spidroin gene catalogue.</title>
        <authorList>
            <person name="Kono N."/>
            <person name="Nakamura H."/>
            <person name="Ohtoshi R."/>
            <person name="Moran D.A.P."/>
            <person name="Shinohara A."/>
            <person name="Yoshida Y."/>
            <person name="Fujiwara M."/>
            <person name="Mori M."/>
            <person name="Tomita M."/>
            <person name="Arakawa K."/>
        </authorList>
    </citation>
    <scope>NUCLEOTIDE SEQUENCE [LARGE SCALE GENOMIC DNA]</scope>
</reference>
<organism evidence="1 2">
    <name type="scientific">Araneus ventricosus</name>
    <name type="common">Orbweaver spider</name>
    <name type="synonym">Epeira ventricosa</name>
    <dbReference type="NCBI Taxonomy" id="182803"/>
    <lineage>
        <taxon>Eukaryota</taxon>
        <taxon>Metazoa</taxon>
        <taxon>Ecdysozoa</taxon>
        <taxon>Arthropoda</taxon>
        <taxon>Chelicerata</taxon>
        <taxon>Arachnida</taxon>
        <taxon>Araneae</taxon>
        <taxon>Araneomorphae</taxon>
        <taxon>Entelegynae</taxon>
        <taxon>Araneoidea</taxon>
        <taxon>Araneidae</taxon>
        <taxon>Araneus</taxon>
    </lineage>
</organism>
<dbReference type="AlphaFoldDB" id="A0A4Y2S7W3"/>
<comment type="caution">
    <text evidence="1">The sequence shown here is derived from an EMBL/GenBank/DDBJ whole genome shotgun (WGS) entry which is preliminary data.</text>
</comment>
<name>A0A4Y2S7W3_ARAVE</name>
<dbReference type="Proteomes" id="UP000499080">
    <property type="component" value="Unassembled WGS sequence"/>
</dbReference>